<dbReference type="KEGG" id="rml:FF011L_26920"/>
<reference evidence="1 2" key="1">
    <citation type="submission" date="2019-02" db="EMBL/GenBank/DDBJ databases">
        <title>Deep-cultivation of Planctomycetes and their phenomic and genomic characterization uncovers novel biology.</title>
        <authorList>
            <person name="Wiegand S."/>
            <person name="Jogler M."/>
            <person name="Boedeker C."/>
            <person name="Pinto D."/>
            <person name="Vollmers J."/>
            <person name="Rivas-Marin E."/>
            <person name="Kohn T."/>
            <person name="Peeters S.H."/>
            <person name="Heuer A."/>
            <person name="Rast P."/>
            <person name="Oberbeckmann S."/>
            <person name="Bunk B."/>
            <person name="Jeske O."/>
            <person name="Meyerdierks A."/>
            <person name="Storesund J.E."/>
            <person name="Kallscheuer N."/>
            <person name="Luecker S."/>
            <person name="Lage O.M."/>
            <person name="Pohl T."/>
            <person name="Merkel B.J."/>
            <person name="Hornburger P."/>
            <person name="Mueller R.-W."/>
            <person name="Bruemmer F."/>
            <person name="Labrenz M."/>
            <person name="Spormann A.M."/>
            <person name="Op den Camp H."/>
            <person name="Overmann J."/>
            <person name="Amann R."/>
            <person name="Jetten M.S.M."/>
            <person name="Mascher T."/>
            <person name="Medema M.H."/>
            <person name="Devos D.P."/>
            <person name="Kaster A.-K."/>
            <person name="Ovreas L."/>
            <person name="Rohde M."/>
            <person name="Galperin M.Y."/>
            <person name="Jogler C."/>
        </authorList>
    </citation>
    <scope>NUCLEOTIDE SEQUENCE [LARGE SCALE GENOMIC DNA]</scope>
    <source>
        <strain evidence="1 2">FF011L</strain>
    </source>
</reference>
<dbReference type="RefSeq" id="WP_246109889.1">
    <property type="nucleotide sequence ID" value="NZ_CP036262.1"/>
</dbReference>
<dbReference type="EMBL" id="CP036262">
    <property type="protein sequence ID" value="QDS93915.1"/>
    <property type="molecule type" value="Genomic_DNA"/>
</dbReference>
<protein>
    <submittedName>
        <fullName evidence="1">Uncharacterized protein</fullName>
    </submittedName>
</protein>
<keyword evidence="2" id="KW-1185">Reference proteome</keyword>
<evidence type="ECO:0000313" key="1">
    <source>
        <dbReference type="EMBL" id="QDS93915.1"/>
    </source>
</evidence>
<evidence type="ECO:0000313" key="2">
    <source>
        <dbReference type="Proteomes" id="UP000320672"/>
    </source>
</evidence>
<organism evidence="1 2">
    <name type="scientific">Roseimaritima multifibrata</name>
    <dbReference type="NCBI Taxonomy" id="1930274"/>
    <lineage>
        <taxon>Bacteria</taxon>
        <taxon>Pseudomonadati</taxon>
        <taxon>Planctomycetota</taxon>
        <taxon>Planctomycetia</taxon>
        <taxon>Pirellulales</taxon>
        <taxon>Pirellulaceae</taxon>
        <taxon>Roseimaritima</taxon>
    </lineage>
</organism>
<name>A0A517MGA6_9BACT</name>
<sequence>MNDVSPPPPQETETVPFPNWSSRSYIWQITTCRFEIRTAPIARLLTYTGPLTGYDFQFSKCQSREQELTKQEMDQKKAIMIVIEHFGNIAPGTKCSAVFFDTPKIRREKEFYAKLYSENGVHDPETLRAMVDANVPNDPYWLVSLKSASGPSGDVTRLHRVDHRTGKIIADPA</sequence>
<dbReference type="AlphaFoldDB" id="A0A517MGA6"/>
<proteinExistence type="predicted"/>
<gene>
    <name evidence="1" type="ORF">FF011L_26920</name>
</gene>
<accession>A0A517MGA6</accession>
<dbReference type="Proteomes" id="UP000320672">
    <property type="component" value="Chromosome"/>
</dbReference>